<dbReference type="AlphaFoldDB" id="A0A0K1QFN0"/>
<dbReference type="InterPro" id="IPR002104">
    <property type="entry name" value="Integrase_catalytic"/>
</dbReference>
<dbReference type="InterPro" id="IPR050808">
    <property type="entry name" value="Phage_Integrase"/>
</dbReference>
<dbReference type="Gene3D" id="1.10.150.130">
    <property type="match status" value="1"/>
</dbReference>
<dbReference type="InterPro" id="IPR013762">
    <property type="entry name" value="Integrase-like_cat_sf"/>
</dbReference>
<keyword evidence="2" id="KW-0229">DNA integration</keyword>
<dbReference type="Gene3D" id="1.10.443.10">
    <property type="entry name" value="Intergrase catalytic core"/>
    <property type="match status" value="1"/>
</dbReference>
<dbReference type="PROSITE" id="PS51898">
    <property type="entry name" value="TYR_RECOMBINASE"/>
    <property type="match status" value="1"/>
</dbReference>
<dbReference type="GO" id="GO:0006310">
    <property type="term" value="P:DNA recombination"/>
    <property type="evidence" value="ECO:0007669"/>
    <property type="project" value="UniProtKB-KW"/>
</dbReference>
<keyword evidence="8" id="KW-1185">Reference proteome</keyword>
<dbReference type="PANTHER" id="PTHR30629:SF2">
    <property type="entry name" value="PROPHAGE INTEGRASE INTS-RELATED"/>
    <property type="match status" value="1"/>
</dbReference>
<dbReference type="Pfam" id="PF00589">
    <property type="entry name" value="Phage_integrase"/>
    <property type="match status" value="1"/>
</dbReference>
<accession>A0A0K1QFN0</accession>
<name>A0A0K1QFN0_9BACT</name>
<keyword evidence="4" id="KW-0233">DNA recombination</keyword>
<dbReference type="GO" id="GO:0015074">
    <property type="term" value="P:DNA integration"/>
    <property type="evidence" value="ECO:0007669"/>
    <property type="project" value="UniProtKB-KW"/>
</dbReference>
<evidence type="ECO:0000256" key="4">
    <source>
        <dbReference type="ARBA" id="ARBA00023172"/>
    </source>
</evidence>
<evidence type="ECO:0000256" key="5">
    <source>
        <dbReference type="SAM" id="MobiDB-lite"/>
    </source>
</evidence>
<sequence length="518" mass="57272">MGKLRASKGGAYESRGSFFMRVTVAPQKRRSELLPWAKSLDEATERAHVVQELVNRLRATQQTDFVDKIVESAATADAEKLAALVRAVDGIVAGKLVKPGPKTGLTFRTFAERWTGGELHRQYPDHVRFKRSADDDISRLEAHVYPVVGDKLLSDDGWLDAALEVMQKLPASLSPASRRHVAQLLSRVFALAVYPCRLLAASPLPRGFLPKLRKRKAKAALYPDEDARLLGTTTIPLPSRVFYGFLAREGMRSSEALHMTWGDLDLTRGAVRLDVNKTDDPRSWALDPGTAEALRRWHRLRGEPAADREVFEQVENRGHLADAFRDHLQVAKIERPELFETTDARRRAWLHDLRATFVTVSLACGRTEAWVTNRTGHRSSGQIATYRRLTQTFQDIGAGELASLAEAIPELSDAAADAAAPVDGSKRASVRTQKTPRKSASVDQKSSLGSAAARRGGSSPFPCTSLVWRRLRRRFAWDRSRDADAEASLGAGLATRTLGSARARAMRAGFVREQTKPS</sequence>
<evidence type="ECO:0000313" key="8">
    <source>
        <dbReference type="Proteomes" id="UP000064967"/>
    </source>
</evidence>
<dbReference type="RefSeq" id="WP_146655169.1">
    <property type="nucleotide sequence ID" value="NZ_CP012333.1"/>
</dbReference>
<dbReference type="GO" id="GO:0003677">
    <property type="term" value="F:DNA binding"/>
    <property type="evidence" value="ECO:0007669"/>
    <property type="project" value="UniProtKB-KW"/>
</dbReference>
<evidence type="ECO:0000313" key="7">
    <source>
        <dbReference type="EMBL" id="AKV04574.1"/>
    </source>
</evidence>
<protein>
    <recommendedName>
        <fullName evidence="6">Tyr recombinase domain-containing protein</fullName>
    </recommendedName>
</protein>
<keyword evidence="3" id="KW-0238">DNA-binding</keyword>
<proteinExistence type="inferred from homology"/>
<evidence type="ECO:0000256" key="1">
    <source>
        <dbReference type="ARBA" id="ARBA00008857"/>
    </source>
</evidence>
<organism evidence="7 8">
    <name type="scientific">Labilithrix luteola</name>
    <dbReference type="NCBI Taxonomy" id="1391654"/>
    <lineage>
        <taxon>Bacteria</taxon>
        <taxon>Pseudomonadati</taxon>
        <taxon>Myxococcota</taxon>
        <taxon>Polyangia</taxon>
        <taxon>Polyangiales</taxon>
        <taxon>Labilitrichaceae</taxon>
        <taxon>Labilithrix</taxon>
    </lineage>
</organism>
<dbReference type="PANTHER" id="PTHR30629">
    <property type="entry name" value="PROPHAGE INTEGRASE"/>
    <property type="match status" value="1"/>
</dbReference>
<dbReference type="EMBL" id="CP012333">
    <property type="protein sequence ID" value="AKV04574.1"/>
    <property type="molecule type" value="Genomic_DNA"/>
</dbReference>
<dbReference type="InterPro" id="IPR010998">
    <property type="entry name" value="Integrase_recombinase_N"/>
</dbReference>
<dbReference type="SUPFAM" id="SSF56349">
    <property type="entry name" value="DNA breaking-rejoining enzymes"/>
    <property type="match status" value="1"/>
</dbReference>
<dbReference type="InterPro" id="IPR011010">
    <property type="entry name" value="DNA_brk_join_enz"/>
</dbReference>
<feature type="region of interest" description="Disordered" evidence="5">
    <location>
        <begin position="417"/>
        <end position="458"/>
    </location>
</feature>
<evidence type="ECO:0000256" key="2">
    <source>
        <dbReference type="ARBA" id="ARBA00022908"/>
    </source>
</evidence>
<dbReference type="STRING" id="1391654.AKJ09_11237"/>
<evidence type="ECO:0000256" key="3">
    <source>
        <dbReference type="ARBA" id="ARBA00023125"/>
    </source>
</evidence>
<evidence type="ECO:0000259" key="6">
    <source>
        <dbReference type="PROSITE" id="PS51898"/>
    </source>
</evidence>
<gene>
    <name evidence="7" type="ORF">AKJ09_11237</name>
</gene>
<comment type="similarity">
    <text evidence="1">Belongs to the 'phage' integrase family.</text>
</comment>
<feature type="domain" description="Tyr recombinase" evidence="6">
    <location>
        <begin position="216"/>
        <end position="406"/>
    </location>
</feature>
<dbReference type="KEGG" id="llu:AKJ09_11237"/>
<reference evidence="7 8" key="1">
    <citation type="submission" date="2015-08" db="EMBL/GenBank/DDBJ databases">
        <authorList>
            <person name="Babu N.S."/>
            <person name="Beckwith C.J."/>
            <person name="Beseler K.G."/>
            <person name="Brison A."/>
            <person name="Carone J.V."/>
            <person name="Caskin T.P."/>
            <person name="Diamond M."/>
            <person name="Durham M.E."/>
            <person name="Foxe J.M."/>
            <person name="Go M."/>
            <person name="Henderson B.A."/>
            <person name="Jones I.B."/>
            <person name="McGettigan J.A."/>
            <person name="Micheletti S.J."/>
            <person name="Nasrallah M.E."/>
            <person name="Ortiz D."/>
            <person name="Piller C.R."/>
            <person name="Privatt S.R."/>
            <person name="Schneider S.L."/>
            <person name="Sharp S."/>
            <person name="Smith T.C."/>
            <person name="Stanton J.D."/>
            <person name="Ullery H.E."/>
            <person name="Wilson R.J."/>
            <person name="Serrano M.G."/>
            <person name="Buck G."/>
            <person name="Lee V."/>
            <person name="Wang Y."/>
            <person name="Carvalho R."/>
            <person name="Voegtly L."/>
            <person name="Shi R."/>
            <person name="Duckworth R."/>
            <person name="Johnson A."/>
            <person name="Loviza R."/>
            <person name="Walstead R."/>
            <person name="Shah Z."/>
            <person name="Kiflezghi M."/>
            <person name="Wade K."/>
            <person name="Ball S.L."/>
            <person name="Bradley K.W."/>
            <person name="Asai D.J."/>
            <person name="Bowman C.A."/>
            <person name="Russell D.A."/>
            <person name="Pope W.H."/>
            <person name="Jacobs-Sera D."/>
            <person name="Hendrix R.W."/>
            <person name="Hatfull G.F."/>
        </authorList>
    </citation>
    <scope>NUCLEOTIDE SEQUENCE [LARGE SCALE GENOMIC DNA]</scope>
    <source>
        <strain evidence="7 8">DSM 27648</strain>
    </source>
</reference>
<dbReference type="OrthoDB" id="5497060at2"/>
<dbReference type="Proteomes" id="UP000064967">
    <property type="component" value="Chromosome"/>
</dbReference>